<name>A0A8S5Q906_9CAUD</name>
<proteinExistence type="predicted"/>
<protein>
    <submittedName>
        <fullName evidence="1">Uncharacterized protein</fullName>
    </submittedName>
</protein>
<evidence type="ECO:0000313" key="1">
    <source>
        <dbReference type="EMBL" id="DAE15878.1"/>
    </source>
</evidence>
<organism evidence="1">
    <name type="scientific">Siphoviridae sp. ctu9a31</name>
    <dbReference type="NCBI Taxonomy" id="2825712"/>
    <lineage>
        <taxon>Viruses</taxon>
        <taxon>Duplodnaviria</taxon>
        <taxon>Heunggongvirae</taxon>
        <taxon>Uroviricota</taxon>
        <taxon>Caudoviricetes</taxon>
    </lineage>
</organism>
<accession>A0A8S5Q906</accession>
<sequence length="111" mass="13026">MKKSEPKMILNISLNSKEIEEKVKIAMDEYAEKVIYKNLDEEIAKIVDRRIEKLTSASSWSSDRMIQGVSFEQFVKDRTEKTIGDFVEKNIKEILTKRFAEIMTDRSFDNN</sequence>
<dbReference type="EMBL" id="BK015613">
    <property type="protein sequence ID" value="DAE15878.1"/>
    <property type="molecule type" value="Genomic_DNA"/>
</dbReference>
<reference evidence="1" key="1">
    <citation type="journal article" date="2021" name="Proc. Natl. Acad. Sci. U.S.A.">
        <title>A Catalog of Tens of Thousands of Viruses from Human Metagenomes Reveals Hidden Associations with Chronic Diseases.</title>
        <authorList>
            <person name="Tisza M.J."/>
            <person name="Buck C.B."/>
        </authorList>
    </citation>
    <scope>NUCLEOTIDE SEQUENCE</scope>
    <source>
        <strain evidence="1">Ctu9a31</strain>
    </source>
</reference>